<dbReference type="Gene3D" id="3.10.290.10">
    <property type="entry name" value="RNA-binding S4 domain"/>
    <property type="match status" value="1"/>
</dbReference>
<dbReference type="EMBL" id="JAFJZZ010000001">
    <property type="protein sequence ID" value="MBN7772203.1"/>
    <property type="molecule type" value="Genomic_DNA"/>
</dbReference>
<evidence type="ECO:0000259" key="2">
    <source>
        <dbReference type="SMART" id="SM00363"/>
    </source>
</evidence>
<dbReference type="InterPro" id="IPR040591">
    <property type="entry name" value="RqcP2_RBD"/>
</dbReference>
<dbReference type="InterPro" id="IPR036986">
    <property type="entry name" value="S4_RNA-bd_sf"/>
</dbReference>
<dbReference type="RefSeq" id="WP_206581024.1">
    <property type="nucleotide sequence ID" value="NZ_JAFJZZ010000001.1"/>
</dbReference>
<proteinExistence type="predicted"/>
<organism evidence="3 4">
    <name type="scientific">Clostridium aminobutyricum</name>
    <dbReference type="NCBI Taxonomy" id="33953"/>
    <lineage>
        <taxon>Bacteria</taxon>
        <taxon>Bacillati</taxon>
        <taxon>Bacillota</taxon>
        <taxon>Clostridia</taxon>
        <taxon>Eubacteriales</taxon>
        <taxon>Clostridiaceae</taxon>
        <taxon>Clostridium</taxon>
    </lineage>
</organism>
<feature type="domain" description="RNA-binding S4" evidence="2">
    <location>
        <begin position="190"/>
        <end position="250"/>
    </location>
</feature>
<name>A0A939D7J9_CLOAM</name>
<dbReference type="Gene3D" id="3.30.70.330">
    <property type="match status" value="1"/>
</dbReference>
<dbReference type="CDD" id="cd00165">
    <property type="entry name" value="S4"/>
    <property type="match status" value="1"/>
</dbReference>
<reference evidence="3" key="1">
    <citation type="submission" date="2021-02" db="EMBL/GenBank/DDBJ databases">
        <title>Abyssanaerobacter marinus gen.nov., sp., nov, anaerobic bacterium isolated from the Onnuri vent field of Indian Ocean and suggestion of Mogibacteriaceae fam. nov., and proposal of reclassification of ambiguous this family's genus member.</title>
        <authorList>
            <person name="Kim Y.J."/>
            <person name="Yang J.-A."/>
        </authorList>
    </citation>
    <scope>NUCLEOTIDE SEQUENCE</scope>
    <source>
        <strain evidence="3">DSM 2634</strain>
    </source>
</reference>
<gene>
    <name evidence="3" type="ORF">JYB65_02400</name>
</gene>
<dbReference type="InterPro" id="IPR002942">
    <property type="entry name" value="S4_RNA-bd"/>
</dbReference>
<dbReference type="Proteomes" id="UP000664545">
    <property type="component" value="Unassembled WGS sequence"/>
</dbReference>
<dbReference type="GO" id="GO:0003723">
    <property type="term" value="F:RNA binding"/>
    <property type="evidence" value="ECO:0007669"/>
    <property type="project" value="UniProtKB-KW"/>
</dbReference>
<dbReference type="AlphaFoldDB" id="A0A939D7J9"/>
<dbReference type="Pfam" id="PF17774">
    <property type="entry name" value="YlmH_RBD"/>
    <property type="match status" value="1"/>
</dbReference>
<dbReference type="SMART" id="SM00363">
    <property type="entry name" value="S4"/>
    <property type="match status" value="1"/>
</dbReference>
<dbReference type="PANTHER" id="PTHR13633:SF3">
    <property type="entry name" value="MITOCHONDRIAL TRANSCRIPTION RESCUE FACTOR 1"/>
    <property type="match status" value="1"/>
</dbReference>
<comment type="caution">
    <text evidence="3">The sequence shown here is derived from an EMBL/GenBank/DDBJ whole genome shotgun (WGS) entry which is preliminary data.</text>
</comment>
<evidence type="ECO:0000256" key="1">
    <source>
        <dbReference type="PROSITE-ProRule" id="PRU00182"/>
    </source>
</evidence>
<dbReference type="PANTHER" id="PTHR13633">
    <property type="entry name" value="MITOCHONDRIAL TRANSCRIPTION RESCUE FACTOR 1"/>
    <property type="match status" value="1"/>
</dbReference>
<keyword evidence="1" id="KW-0694">RNA-binding</keyword>
<dbReference type="InterPro" id="IPR012677">
    <property type="entry name" value="Nucleotide-bd_a/b_plait_sf"/>
</dbReference>
<accession>A0A939D7J9</accession>
<sequence>MSKEDDILLRNIEDKIDKCMDDYRSTNSIFLDLRQRSLAENSCKRRSGLQFIFYGGYEEAERTIALFLPDYISLSNTDFKTIHAYFQENEEDNPLALLRIINESSKGKELSHRDYLGALTGLGVKREMIGDILVRKDGADIIILKEMADFLMIHYEKAGRAYLNAEVKTIAELIVPEGQFEEIKDTVASLRIDNVVASAFRTSRGKAAEAITGGFVFLNGIQTDKTDKQVKEGDKLVLRGKGKVILQEIGGSTRKDRVFIILKKYL</sequence>
<protein>
    <submittedName>
        <fullName evidence="3">RNA-binding protein</fullName>
    </submittedName>
</protein>
<keyword evidence="4" id="KW-1185">Reference proteome</keyword>
<dbReference type="Pfam" id="PF01479">
    <property type="entry name" value="S4"/>
    <property type="match status" value="1"/>
</dbReference>
<dbReference type="PROSITE" id="PS50889">
    <property type="entry name" value="S4"/>
    <property type="match status" value="1"/>
</dbReference>
<evidence type="ECO:0000313" key="4">
    <source>
        <dbReference type="Proteomes" id="UP000664545"/>
    </source>
</evidence>
<dbReference type="Gene3D" id="3.30.1370.160">
    <property type="match status" value="1"/>
</dbReference>
<dbReference type="SUPFAM" id="SSF55174">
    <property type="entry name" value="Alpha-L RNA-binding motif"/>
    <property type="match status" value="1"/>
</dbReference>
<evidence type="ECO:0000313" key="3">
    <source>
        <dbReference type="EMBL" id="MBN7772203.1"/>
    </source>
</evidence>